<dbReference type="EMBL" id="CAJVPV010023789">
    <property type="protein sequence ID" value="CAG8724696.1"/>
    <property type="molecule type" value="Genomic_DNA"/>
</dbReference>
<evidence type="ECO:0000313" key="3">
    <source>
        <dbReference type="Proteomes" id="UP000789342"/>
    </source>
</evidence>
<feature type="non-terminal residue" evidence="2">
    <location>
        <position position="57"/>
    </location>
</feature>
<protein>
    <submittedName>
        <fullName evidence="2">7385_t:CDS:1</fullName>
    </submittedName>
</protein>
<accession>A0A9N9I8M1</accession>
<gene>
    <name evidence="2" type="ORF">AMORRO_LOCUS13570</name>
</gene>
<reference evidence="2" key="1">
    <citation type="submission" date="2021-06" db="EMBL/GenBank/DDBJ databases">
        <authorList>
            <person name="Kallberg Y."/>
            <person name="Tangrot J."/>
            <person name="Rosling A."/>
        </authorList>
    </citation>
    <scope>NUCLEOTIDE SEQUENCE</scope>
    <source>
        <strain evidence="2">CL551</strain>
    </source>
</reference>
<keyword evidence="3" id="KW-1185">Reference proteome</keyword>
<comment type="caution">
    <text evidence="2">The sequence shown here is derived from an EMBL/GenBank/DDBJ whole genome shotgun (WGS) entry which is preliminary data.</text>
</comment>
<dbReference type="Proteomes" id="UP000789342">
    <property type="component" value="Unassembled WGS sequence"/>
</dbReference>
<sequence length="57" mass="6335">TSLGRQETEKPNKLALGEDQETEIPNTLLRVAPNSLTESHLPGNTEVQTLTRLHIDK</sequence>
<name>A0A9N9I8M1_9GLOM</name>
<evidence type="ECO:0000256" key="1">
    <source>
        <dbReference type="SAM" id="MobiDB-lite"/>
    </source>
</evidence>
<feature type="region of interest" description="Disordered" evidence="1">
    <location>
        <begin position="1"/>
        <end position="23"/>
    </location>
</feature>
<dbReference type="AlphaFoldDB" id="A0A9N9I8M1"/>
<organism evidence="2 3">
    <name type="scientific">Acaulospora morrowiae</name>
    <dbReference type="NCBI Taxonomy" id="94023"/>
    <lineage>
        <taxon>Eukaryota</taxon>
        <taxon>Fungi</taxon>
        <taxon>Fungi incertae sedis</taxon>
        <taxon>Mucoromycota</taxon>
        <taxon>Glomeromycotina</taxon>
        <taxon>Glomeromycetes</taxon>
        <taxon>Diversisporales</taxon>
        <taxon>Acaulosporaceae</taxon>
        <taxon>Acaulospora</taxon>
    </lineage>
</organism>
<proteinExistence type="predicted"/>
<feature type="non-terminal residue" evidence="2">
    <location>
        <position position="1"/>
    </location>
</feature>
<evidence type="ECO:0000313" key="2">
    <source>
        <dbReference type="EMBL" id="CAG8724696.1"/>
    </source>
</evidence>
<feature type="compositionally biased region" description="Basic and acidic residues" evidence="1">
    <location>
        <begin position="1"/>
        <end position="12"/>
    </location>
</feature>